<dbReference type="AlphaFoldDB" id="A0A3D8SI44"/>
<proteinExistence type="inferred from homology"/>
<dbReference type="InterPro" id="IPR036661">
    <property type="entry name" value="Luciferase-like_sf"/>
</dbReference>
<accession>A0A3D8SI44</accession>
<dbReference type="PANTHER" id="PTHR30011">
    <property type="entry name" value="ALKANESULFONATE MONOOXYGENASE-RELATED"/>
    <property type="match status" value="1"/>
</dbReference>
<comment type="similarity">
    <text evidence="5">Belongs to the NtaA/SnaA/DszA monooxygenase family.</text>
</comment>
<dbReference type="Proteomes" id="UP000256328">
    <property type="component" value="Unassembled WGS sequence"/>
</dbReference>
<dbReference type="InterPro" id="IPR016215">
    <property type="entry name" value="NTA_MOA"/>
</dbReference>
<keyword evidence="8" id="KW-1185">Reference proteome</keyword>
<protein>
    <submittedName>
        <fullName evidence="7">Dimethyl-sulfide monooxygenase-2</fullName>
    </submittedName>
</protein>
<keyword evidence="1" id="KW-0285">Flavoprotein</keyword>
<dbReference type="EMBL" id="PDLN01000005">
    <property type="protein sequence ID" value="RDW85990.1"/>
    <property type="molecule type" value="Genomic_DNA"/>
</dbReference>
<dbReference type="NCBIfam" id="TIGR03860">
    <property type="entry name" value="FMN_nitrolo"/>
    <property type="match status" value="1"/>
</dbReference>
<dbReference type="Gene3D" id="3.20.20.30">
    <property type="entry name" value="Luciferase-like domain"/>
    <property type="match status" value="1"/>
</dbReference>
<feature type="domain" description="Luciferase-like" evidence="6">
    <location>
        <begin position="3"/>
        <end position="367"/>
    </location>
</feature>
<dbReference type="Pfam" id="PF00296">
    <property type="entry name" value="Bac_luciferase"/>
    <property type="match status" value="1"/>
</dbReference>
<comment type="caution">
    <text evidence="7">The sequence shown here is derived from an EMBL/GenBank/DDBJ whole genome shotgun (WGS) entry which is preliminary data.</text>
</comment>
<organism evidence="7 8">
    <name type="scientific">Coleophoma crateriformis</name>
    <dbReference type="NCBI Taxonomy" id="565419"/>
    <lineage>
        <taxon>Eukaryota</taxon>
        <taxon>Fungi</taxon>
        <taxon>Dikarya</taxon>
        <taxon>Ascomycota</taxon>
        <taxon>Pezizomycotina</taxon>
        <taxon>Leotiomycetes</taxon>
        <taxon>Helotiales</taxon>
        <taxon>Dermateaceae</taxon>
        <taxon>Coleophoma</taxon>
    </lineage>
</organism>
<evidence type="ECO:0000256" key="2">
    <source>
        <dbReference type="ARBA" id="ARBA00022643"/>
    </source>
</evidence>
<dbReference type="GO" id="GO:0016705">
    <property type="term" value="F:oxidoreductase activity, acting on paired donors, with incorporation or reduction of molecular oxygen"/>
    <property type="evidence" value="ECO:0007669"/>
    <property type="project" value="InterPro"/>
</dbReference>
<evidence type="ECO:0000256" key="5">
    <source>
        <dbReference type="ARBA" id="ARBA00033748"/>
    </source>
</evidence>
<evidence type="ECO:0000313" key="7">
    <source>
        <dbReference type="EMBL" id="RDW85990.1"/>
    </source>
</evidence>
<reference evidence="7 8" key="1">
    <citation type="journal article" date="2018" name="IMA Fungus">
        <title>IMA Genome-F 9: Draft genome sequence of Annulohypoxylon stygium, Aspergillus mulundensis, Berkeleyomyces basicola (syn. Thielaviopsis basicola), Ceratocystis smalleyi, two Cercospora beticola strains, Coleophoma cylindrospora, Fusarium fracticaudum, Phialophora cf. hyalina, and Morchella septimelata.</title>
        <authorList>
            <person name="Wingfield B.D."/>
            <person name="Bills G.F."/>
            <person name="Dong Y."/>
            <person name="Huang W."/>
            <person name="Nel W.J."/>
            <person name="Swalarsk-Parry B.S."/>
            <person name="Vaghefi N."/>
            <person name="Wilken P.M."/>
            <person name="An Z."/>
            <person name="de Beer Z.W."/>
            <person name="De Vos L."/>
            <person name="Chen L."/>
            <person name="Duong T.A."/>
            <person name="Gao Y."/>
            <person name="Hammerbacher A."/>
            <person name="Kikkert J.R."/>
            <person name="Li Y."/>
            <person name="Li H."/>
            <person name="Li K."/>
            <person name="Li Q."/>
            <person name="Liu X."/>
            <person name="Ma X."/>
            <person name="Naidoo K."/>
            <person name="Pethybridge S.J."/>
            <person name="Sun J."/>
            <person name="Steenkamp E.T."/>
            <person name="van der Nest M.A."/>
            <person name="van Wyk S."/>
            <person name="Wingfield M.J."/>
            <person name="Xiong C."/>
            <person name="Yue Q."/>
            <person name="Zhang X."/>
        </authorList>
    </citation>
    <scope>NUCLEOTIDE SEQUENCE [LARGE SCALE GENOMIC DNA]</scope>
    <source>
        <strain evidence="7 8">BP5796</strain>
    </source>
</reference>
<gene>
    <name evidence="7" type="ORF">BP5796_04315</name>
</gene>
<sequence>MAIFRHPGDNSRTKDTVEYYIWLAKLAERGKISCIFFADHYGMIDVYQGNSDAAFRGGDAVAQLDPVVVVSAMAAVTRSVSFGITGSTTYIPPYLLARTWGTLDHMTKGRIAWNIVTSYGSKSSNALGYDKVTPHDKRYLEADEYMEIVYSFWEGSWEDGAQLWSPEKGAYDPSKIHKITYNGEFHQTSAFSQSHPSPQRTPILFQAGSSKAGKQFAARHAEAIFVGGGDPIEIGKMVKEVRALAAQEGRDPDDVKFFPLLTPILGHTLEEAQSKHDVAEKFVDWEAGLAMLSDFTGLDLSKFPPDEPIKFDDAVGENNIQTMVNALKNLAKDGMTLRQLGHDFAFLGFGCVPVGTPDMVADVIENWIEVADIDGFNLGYVSNPGSYEDIVELLIPVLQERGIMWKDYASPGGTFRENLYKRPGNKTLPPSHRGAQFRYDVLRKRHADENGHIIINKREGILPKKE</sequence>
<keyword evidence="2" id="KW-0288">FMN</keyword>
<dbReference type="InterPro" id="IPR011251">
    <property type="entry name" value="Luciferase-like_dom"/>
</dbReference>
<evidence type="ECO:0000259" key="6">
    <source>
        <dbReference type="Pfam" id="PF00296"/>
    </source>
</evidence>
<evidence type="ECO:0000256" key="1">
    <source>
        <dbReference type="ARBA" id="ARBA00022630"/>
    </source>
</evidence>
<dbReference type="PIRSF" id="PIRSF000337">
    <property type="entry name" value="NTA_MOA"/>
    <property type="match status" value="1"/>
</dbReference>
<evidence type="ECO:0000256" key="4">
    <source>
        <dbReference type="ARBA" id="ARBA00023033"/>
    </source>
</evidence>
<evidence type="ECO:0000313" key="8">
    <source>
        <dbReference type="Proteomes" id="UP000256328"/>
    </source>
</evidence>
<name>A0A3D8SI44_9HELO</name>
<dbReference type="OrthoDB" id="5561043at2759"/>
<keyword evidence="3" id="KW-0560">Oxidoreductase</keyword>
<dbReference type="InterPro" id="IPR051260">
    <property type="entry name" value="Diverse_substr_monoxygenases"/>
</dbReference>
<dbReference type="GO" id="GO:0004497">
    <property type="term" value="F:monooxygenase activity"/>
    <property type="evidence" value="ECO:0007669"/>
    <property type="project" value="UniProtKB-KW"/>
</dbReference>
<keyword evidence="4 7" id="KW-0503">Monooxygenase</keyword>
<dbReference type="PANTHER" id="PTHR30011:SF16">
    <property type="entry name" value="C2H2 FINGER DOMAIN TRANSCRIPTION FACTOR (EUROFUNG)-RELATED"/>
    <property type="match status" value="1"/>
</dbReference>
<dbReference type="SUPFAM" id="SSF51679">
    <property type="entry name" value="Bacterial luciferase-like"/>
    <property type="match status" value="1"/>
</dbReference>
<evidence type="ECO:0000256" key="3">
    <source>
        <dbReference type="ARBA" id="ARBA00023002"/>
    </source>
</evidence>